<reference evidence="1" key="1">
    <citation type="submission" date="2023-07" db="EMBL/GenBank/DDBJ databases">
        <title>A collection of bacterial strains from the Burkholderia cepacia Research Laboratory and Repository.</title>
        <authorList>
            <person name="Lipuma J."/>
            <person name="Spilker T."/>
            <person name="Caverly L."/>
        </authorList>
    </citation>
    <scope>NUCLEOTIDE SEQUENCE</scope>
    <source>
        <strain evidence="1">AU44979</strain>
    </source>
</reference>
<accession>A0AAP4RDZ2</accession>
<name>A0AAP4RDZ2_9BURK</name>
<gene>
    <name evidence="1" type="ORF">QZM56_40295</name>
</gene>
<organism evidence="1 2">
    <name type="scientific">Burkholderia contaminans</name>
    <dbReference type="NCBI Taxonomy" id="488447"/>
    <lineage>
        <taxon>Bacteria</taxon>
        <taxon>Pseudomonadati</taxon>
        <taxon>Pseudomonadota</taxon>
        <taxon>Betaproteobacteria</taxon>
        <taxon>Burkholderiales</taxon>
        <taxon>Burkholderiaceae</taxon>
        <taxon>Burkholderia</taxon>
        <taxon>Burkholderia cepacia complex</taxon>
    </lineage>
</organism>
<dbReference type="Proteomes" id="UP001172109">
    <property type="component" value="Unassembled WGS sequence"/>
</dbReference>
<evidence type="ECO:0000313" key="1">
    <source>
        <dbReference type="EMBL" id="MDN7570729.1"/>
    </source>
</evidence>
<comment type="caution">
    <text evidence="1">The sequence shown here is derived from an EMBL/GenBank/DDBJ whole genome shotgun (WGS) entry which is preliminary data.</text>
</comment>
<proteinExistence type="predicted"/>
<dbReference type="EMBL" id="JAUJQS010000065">
    <property type="protein sequence ID" value="MDN7570729.1"/>
    <property type="molecule type" value="Genomic_DNA"/>
</dbReference>
<evidence type="ECO:0000313" key="2">
    <source>
        <dbReference type="Proteomes" id="UP001172109"/>
    </source>
</evidence>
<protein>
    <submittedName>
        <fullName evidence="1">Uncharacterized protein</fullName>
    </submittedName>
</protein>
<dbReference type="RefSeq" id="WP_022676121.1">
    <property type="nucleotide sequence ID" value="NZ_JAUJQS010000065.1"/>
</dbReference>
<sequence length="86" mass="9570">MPLAFLVKQIGADCFADLWRIELQCDLPCKPFRPYPDAPLAHLIGTWAKRATEIGAPSLKHPFARVFVAVVAATPLANSEWRNKVI</sequence>
<dbReference type="AlphaFoldDB" id="A0AAP4RDZ2"/>